<gene>
    <name evidence="1" type="ORF">MRATA1EN3_LOCUS15056</name>
</gene>
<dbReference type="EMBL" id="OX596110">
    <property type="protein sequence ID" value="CAI9703843.1"/>
    <property type="molecule type" value="Genomic_DNA"/>
</dbReference>
<accession>A0ACB0ETF1</accession>
<protein>
    <submittedName>
        <fullName evidence="1">Uncharacterized protein</fullName>
    </submittedName>
</protein>
<name>A0ACB0ETF1_RANTA</name>
<evidence type="ECO:0000313" key="2">
    <source>
        <dbReference type="Proteomes" id="UP001162501"/>
    </source>
</evidence>
<reference evidence="1" key="1">
    <citation type="submission" date="2023-05" db="EMBL/GenBank/DDBJ databases">
        <authorList>
            <consortium name="ELIXIR-Norway"/>
        </authorList>
    </citation>
    <scope>NUCLEOTIDE SEQUENCE</scope>
</reference>
<proteinExistence type="predicted"/>
<organism evidence="1 2">
    <name type="scientific">Rangifer tarandus platyrhynchus</name>
    <name type="common">Svalbard reindeer</name>
    <dbReference type="NCBI Taxonomy" id="3082113"/>
    <lineage>
        <taxon>Eukaryota</taxon>
        <taxon>Metazoa</taxon>
        <taxon>Chordata</taxon>
        <taxon>Craniata</taxon>
        <taxon>Vertebrata</taxon>
        <taxon>Euteleostomi</taxon>
        <taxon>Mammalia</taxon>
        <taxon>Eutheria</taxon>
        <taxon>Laurasiatheria</taxon>
        <taxon>Artiodactyla</taxon>
        <taxon>Ruminantia</taxon>
        <taxon>Pecora</taxon>
        <taxon>Cervidae</taxon>
        <taxon>Odocoileinae</taxon>
        <taxon>Rangifer</taxon>
    </lineage>
</organism>
<evidence type="ECO:0000313" key="1">
    <source>
        <dbReference type="EMBL" id="CAI9703843.1"/>
    </source>
</evidence>
<dbReference type="Proteomes" id="UP001162501">
    <property type="component" value="Chromosome 26"/>
</dbReference>
<sequence>MFVLEGFGNPTNSGHGEARCPRALAWSIAEPRVRVAQPAAGAAPKPGPRGARSPHPLGLRDGGRGSGAAPPPTPPTAGSQCRWPASRQRRSARARACDASGLASALPPPSVHRPLMARAAAAEPR</sequence>